<evidence type="ECO:0000313" key="2">
    <source>
        <dbReference type="Proteomes" id="UP000279277"/>
    </source>
</evidence>
<dbReference type="Proteomes" id="UP000279277">
    <property type="component" value="Segment"/>
</dbReference>
<protein>
    <submittedName>
        <fullName evidence="1">Uncharacterized protein</fullName>
    </submittedName>
</protein>
<dbReference type="EMBL" id="MK016493">
    <property type="protein sequence ID" value="AYQ99294.1"/>
    <property type="molecule type" value="Genomic_DNA"/>
</dbReference>
<reference evidence="1 2" key="1">
    <citation type="submission" date="2018-10" db="EMBL/GenBank/DDBJ databases">
        <authorList>
            <person name="Zack K."/>
            <person name="Garlena R.A."/>
            <person name="Russell D.A."/>
            <person name="Pope W.H."/>
            <person name="Jacobs-Sera D."/>
            <person name="Hatfull G.F."/>
        </authorList>
    </citation>
    <scope>NUCLEOTIDE SEQUENCE [LARGE SCALE GENOMIC DNA]</scope>
</reference>
<accession>A0A3G3LYS4</accession>
<name>A0A3G3LYS4_9CAUD</name>
<gene>
    <name evidence="1" type="primary">74</name>
    <name evidence="1" type="ORF">PBI_CANTARE_74</name>
</gene>
<proteinExistence type="predicted"/>
<dbReference type="KEGG" id="vg:77953010"/>
<organism evidence="1 2">
    <name type="scientific">Brevibacterium phage Cantare</name>
    <dbReference type="NCBI Taxonomy" id="2338395"/>
    <lineage>
        <taxon>Viruses</taxon>
        <taxon>Duplodnaviria</taxon>
        <taxon>Heunggongvirae</taxon>
        <taxon>Uroviricota</taxon>
        <taxon>Caudoviricetes</taxon>
        <taxon>Cantarevirus</taxon>
        <taxon>Cantarevirus cantare</taxon>
    </lineage>
</organism>
<dbReference type="GeneID" id="77953010"/>
<sequence length="119" mass="13491">MKAKPKPKMRVKRANFKPKTGHECPAHKVELHYRAEDLVWVCEVGTCGYREYPGIVENGVPIHAKGKNVLVVTTDEDNEPVFLLMSENNVFLTIPREAIEFKEEGMPSIKLTVSEVKKV</sequence>
<evidence type="ECO:0000313" key="1">
    <source>
        <dbReference type="EMBL" id="AYQ99294.1"/>
    </source>
</evidence>
<dbReference type="RefSeq" id="YP_010676649.1">
    <property type="nucleotide sequence ID" value="NC_071014.1"/>
</dbReference>
<keyword evidence="2" id="KW-1185">Reference proteome</keyword>